<evidence type="ECO:0000256" key="2">
    <source>
        <dbReference type="ARBA" id="ARBA00009726"/>
    </source>
</evidence>
<dbReference type="Pfam" id="PF00664">
    <property type="entry name" value="ABC_membrane"/>
    <property type="match status" value="1"/>
</dbReference>
<dbReference type="InterPro" id="IPR044726">
    <property type="entry name" value="ABCC_6TM_D2"/>
</dbReference>
<dbReference type="Gene3D" id="3.40.50.300">
    <property type="entry name" value="P-loop containing nucleotide triphosphate hydrolases"/>
    <property type="match status" value="2"/>
</dbReference>
<evidence type="ECO:0000313" key="15">
    <source>
        <dbReference type="Proteomes" id="UP001642487"/>
    </source>
</evidence>
<comment type="similarity">
    <text evidence="2">Belongs to the ABC transporter superfamily. ABCC family. Conjugate transporter (TC 3.A.1.208) subfamily.</text>
</comment>
<feature type="transmembrane region" description="Helical" evidence="11">
    <location>
        <begin position="217"/>
        <end position="241"/>
    </location>
</feature>
<dbReference type="Gene3D" id="1.20.1560.10">
    <property type="entry name" value="ABC transporter type 1, transmembrane domain"/>
    <property type="match status" value="1"/>
</dbReference>
<keyword evidence="6" id="KW-0547">Nucleotide-binding</keyword>
<accession>A0ABP0XKL6</accession>
<evidence type="ECO:0000313" key="14">
    <source>
        <dbReference type="EMBL" id="CAK9308685.1"/>
    </source>
</evidence>
<evidence type="ECO:0000256" key="11">
    <source>
        <dbReference type="SAM" id="Phobius"/>
    </source>
</evidence>
<dbReference type="InterPro" id="IPR036640">
    <property type="entry name" value="ABC1_TM_sf"/>
</dbReference>
<feature type="transmembrane region" description="Helical" evidence="11">
    <location>
        <begin position="296"/>
        <end position="314"/>
    </location>
</feature>
<dbReference type="CDD" id="cd03244">
    <property type="entry name" value="ABCC_MRP_domain2"/>
    <property type="match status" value="1"/>
</dbReference>
<dbReference type="InterPro" id="IPR003439">
    <property type="entry name" value="ABC_transporter-like_ATP-bd"/>
</dbReference>
<feature type="transmembrane region" description="Helical" evidence="11">
    <location>
        <begin position="412"/>
        <end position="433"/>
    </location>
</feature>
<evidence type="ECO:0000256" key="10">
    <source>
        <dbReference type="ARBA" id="ARBA00034018"/>
    </source>
</evidence>
<dbReference type="InterPro" id="IPR003593">
    <property type="entry name" value="AAA+_ATPase"/>
</dbReference>
<organism evidence="14 15">
    <name type="scientific">Citrullus colocynthis</name>
    <name type="common">colocynth</name>
    <dbReference type="NCBI Taxonomy" id="252529"/>
    <lineage>
        <taxon>Eukaryota</taxon>
        <taxon>Viridiplantae</taxon>
        <taxon>Streptophyta</taxon>
        <taxon>Embryophyta</taxon>
        <taxon>Tracheophyta</taxon>
        <taxon>Spermatophyta</taxon>
        <taxon>Magnoliopsida</taxon>
        <taxon>eudicotyledons</taxon>
        <taxon>Gunneridae</taxon>
        <taxon>Pentapetalae</taxon>
        <taxon>rosids</taxon>
        <taxon>fabids</taxon>
        <taxon>Cucurbitales</taxon>
        <taxon>Cucurbitaceae</taxon>
        <taxon>Benincaseae</taxon>
        <taxon>Citrullus</taxon>
    </lineage>
</organism>
<dbReference type="PANTHER" id="PTHR24223">
    <property type="entry name" value="ATP-BINDING CASSETTE SUB-FAMILY C"/>
    <property type="match status" value="1"/>
</dbReference>
<evidence type="ECO:0000256" key="5">
    <source>
        <dbReference type="ARBA" id="ARBA00022692"/>
    </source>
</evidence>
<evidence type="ECO:0000259" key="13">
    <source>
        <dbReference type="PROSITE" id="PS50929"/>
    </source>
</evidence>
<keyword evidence="15" id="KW-1185">Reference proteome</keyword>
<evidence type="ECO:0000256" key="7">
    <source>
        <dbReference type="ARBA" id="ARBA00022840"/>
    </source>
</evidence>
<evidence type="ECO:0000256" key="8">
    <source>
        <dbReference type="ARBA" id="ARBA00022989"/>
    </source>
</evidence>
<feature type="transmembrane region" description="Helical" evidence="11">
    <location>
        <begin position="176"/>
        <end position="197"/>
    </location>
</feature>
<dbReference type="PROSITE" id="PS50929">
    <property type="entry name" value="ABC_TM1F"/>
    <property type="match status" value="1"/>
</dbReference>
<feature type="transmembrane region" description="Helical" evidence="11">
    <location>
        <begin position="320"/>
        <end position="338"/>
    </location>
</feature>
<reference evidence="14 15" key="1">
    <citation type="submission" date="2024-03" db="EMBL/GenBank/DDBJ databases">
        <authorList>
            <person name="Gkanogiannis A."/>
            <person name="Becerra Lopez-Lavalle L."/>
        </authorList>
    </citation>
    <scope>NUCLEOTIDE SEQUENCE [LARGE SCALE GENOMIC DNA]</scope>
</reference>
<evidence type="ECO:0000256" key="3">
    <source>
        <dbReference type="ARBA" id="ARBA00012191"/>
    </source>
</evidence>
<evidence type="ECO:0000256" key="4">
    <source>
        <dbReference type="ARBA" id="ARBA00022448"/>
    </source>
</evidence>
<sequence>MDLEILAFGDQRIIGERGINLSGGQKQRIQIARALYQDVDIYLFDDPFSAVDAHTGSHLFKECLLGILSSKTVFYVTHQIEFLPTADLILVMKDRRITQAGKYNEILRSGTDFIALVGAHEEALSAINYVDEDTSRKTASEEDRSMISTNNITHEEDKTDIQDEKAVNANKLNRQLSAFGGALMPVILLSQVLFQILQTGSDYWMAWATPVSEDMEAPVSTSWLFIIFIAMAVGSSLCVLLRSTLLVTTGFKAATELFVKMHTSIFRAPMSFFDSTPSGRILNRASTDQSATDMDIPFQVGAFCINVIQLLGIIVVMSQVAWQVFIIFIPVMTLCIWYEQYYIPLARELSRLIGVCKAPVKQLLSETISGSTTIRSFDQESRFKDANMKLIDAYSRPKFHNAAAMEWLCFRLYLLSSITFASFLIFLITIPVGVIDPGIAGLSVIYGLNLNMLQTWLIWNLCNMENKMISVRYAPQLPLVLRGIACTFSRGKKIGIVGRTGSGKSTLIHTLFRIVDPIAGHIVIDNVNITTIGLHDLRSKLSIVPQDPTMFEGTVWSNLDPLEEYADEDIWEALDKCQLGDEVRKKEGKLHSPVSENGENWSMGQRQLVCLGRVLLQKNKVLVLDEATASIDTTIDNLVQQTLRQHFSEGTVITIAHRVTSVLGSDMVLLLSRGLIEEFYTPTRLLEDKSSSFSQLVVEYTQRSGCR</sequence>
<feature type="domain" description="ABC transmembrane type-1" evidence="13">
    <location>
        <begin position="186"/>
        <end position="466"/>
    </location>
</feature>
<dbReference type="Pfam" id="PF00005">
    <property type="entry name" value="ABC_tran"/>
    <property type="match status" value="2"/>
</dbReference>
<keyword evidence="4" id="KW-0813">Transport</keyword>
<dbReference type="EC" id="7.6.2.2" evidence="3"/>
<evidence type="ECO:0000259" key="12">
    <source>
        <dbReference type="PROSITE" id="PS50893"/>
    </source>
</evidence>
<dbReference type="CDD" id="cd18580">
    <property type="entry name" value="ABC_6TM_ABCC_D2"/>
    <property type="match status" value="1"/>
</dbReference>
<dbReference type="Proteomes" id="UP001642487">
    <property type="component" value="Chromosome 1"/>
</dbReference>
<evidence type="ECO:0000256" key="1">
    <source>
        <dbReference type="ARBA" id="ARBA00004141"/>
    </source>
</evidence>
<dbReference type="SUPFAM" id="SSF52540">
    <property type="entry name" value="P-loop containing nucleoside triphosphate hydrolases"/>
    <property type="match status" value="2"/>
</dbReference>
<feature type="domain" description="ABC transporter" evidence="12">
    <location>
        <begin position="466"/>
        <end position="698"/>
    </location>
</feature>
<keyword evidence="9 11" id="KW-0472">Membrane</keyword>
<keyword evidence="5 11" id="KW-0812">Transmembrane</keyword>
<comment type="catalytic activity">
    <reaction evidence="10">
        <text>ATP + H2O + xenobioticSide 1 = ADP + phosphate + xenobioticSide 2.</text>
        <dbReference type="EC" id="7.6.2.2"/>
    </reaction>
</comment>
<dbReference type="SUPFAM" id="SSF90123">
    <property type="entry name" value="ABC transporter transmembrane region"/>
    <property type="match status" value="1"/>
</dbReference>
<dbReference type="InterPro" id="IPR027417">
    <property type="entry name" value="P-loop_NTPase"/>
</dbReference>
<dbReference type="InterPro" id="IPR011527">
    <property type="entry name" value="ABC1_TM_dom"/>
</dbReference>
<feature type="transmembrane region" description="Helical" evidence="11">
    <location>
        <begin position="439"/>
        <end position="462"/>
    </location>
</feature>
<keyword evidence="8 11" id="KW-1133">Transmembrane helix</keyword>
<name>A0ABP0XKL6_9ROSI</name>
<dbReference type="PROSITE" id="PS50893">
    <property type="entry name" value="ABC_TRANSPORTER_2"/>
    <property type="match status" value="1"/>
</dbReference>
<gene>
    <name evidence="14" type="ORF">CITCOLO1_LOCUS199</name>
</gene>
<dbReference type="PANTHER" id="PTHR24223:SF181">
    <property type="entry name" value="ABC TRANSPORTER C FAMILY MEMBER 3"/>
    <property type="match status" value="1"/>
</dbReference>
<dbReference type="InterPro" id="IPR050173">
    <property type="entry name" value="ABC_transporter_C-like"/>
</dbReference>
<protein>
    <recommendedName>
        <fullName evidence="3">ABC-type xenobiotic transporter</fullName>
        <ecNumber evidence="3">7.6.2.2</ecNumber>
    </recommendedName>
</protein>
<dbReference type="SMART" id="SM00382">
    <property type="entry name" value="AAA"/>
    <property type="match status" value="1"/>
</dbReference>
<evidence type="ECO:0000256" key="9">
    <source>
        <dbReference type="ARBA" id="ARBA00023136"/>
    </source>
</evidence>
<evidence type="ECO:0000256" key="6">
    <source>
        <dbReference type="ARBA" id="ARBA00022741"/>
    </source>
</evidence>
<comment type="subcellular location">
    <subcellularLocation>
        <location evidence="1">Membrane</location>
        <topology evidence="1">Multi-pass membrane protein</topology>
    </subcellularLocation>
</comment>
<keyword evidence="7" id="KW-0067">ATP-binding</keyword>
<proteinExistence type="inferred from homology"/>
<dbReference type="EMBL" id="OZ021735">
    <property type="protein sequence ID" value="CAK9308685.1"/>
    <property type="molecule type" value="Genomic_DNA"/>
</dbReference>